<proteinExistence type="predicted"/>
<dbReference type="AlphaFoldDB" id="A0A0N9HP27"/>
<name>A0A0N9HP27_9PSEU</name>
<gene>
    <name evidence="1" type="ORF">AOZ06_04785</name>
</gene>
<dbReference type="KEGG" id="kphy:AOZ06_04785"/>
<protein>
    <submittedName>
        <fullName evidence="1">Uncharacterized protein</fullName>
    </submittedName>
</protein>
<keyword evidence="2" id="KW-1185">Reference proteome</keyword>
<accession>A0A0N9HP27</accession>
<dbReference type="EMBL" id="CP012752">
    <property type="protein sequence ID" value="ALG06330.1"/>
    <property type="molecule type" value="Genomic_DNA"/>
</dbReference>
<reference evidence="1 2" key="1">
    <citation type="submission" date="2015-07" db="EMBL/GenBank/DDBJ databases">
        <title>Genome sequencing of Kibdelosporangium phytohabitans.</title>
        <authorList>
            <person name="Qin S."/>
            <person name="Xing K."/>
        </authorList>
    </citation>
    <scope>NUCLEOTIDE SEQUENCE [LARGE SCALE GENOMIC DNA]</scope>
    <source>
        <strain evidence="1 2">KLBMP1111</strain>
    </source>
</reference>
<evidence type="ECO:0000313" key="2">
    <source>
        <dbReference type="Proteomes" id="UP000063699"/>
    </source>
</evidence>
<dbReference type="OrthoDB" id="3857336at2"/>
<sequence length="199" mass="22622">MTTKPDRSSRNPSIDVFRELERVYDSATGGRKVAEEEIAKAMARHPASKDRIWHSFGLLTDSPHVTVRPERLFRAHCREILDRVAQDDDTRPGTNAEILTLLHQISVTVPLTIEPYSLFIRLWPSTMPEHQDLVSDIDHREALFGSELDDLEAKARAKLADPDRVLAAINCDGMHDTLRVQCSYATPRQRSTHRRSTTT</sequence>
<organism evidence="1 2">
    <name type="scientific">Kibdelosporangium phytohabitans</name>
    <dbReference type="NCBI Taxonomy" id="860235"/>
    <lineage>
        <taxon>Bacteria</taxon>
        <taxon>Bacillati</taxon>
        <taxon>Actinomycetota</taxon>
        <taxon>Actinomycetes</taxon>
        <taxon>Pseudonocardiales</taxon>
        <taxon>Pseudonocardiaceae</taxon>
        <taxon>Kibdelosporangium</taxon>
    </lineage>
</organism>
<dbReference type="RefSeq" id="WP_054288306.1">
    <property type="nucleotide sequence ID" value="NZ_CP012752.1"/>
</dbReference>
<dbReference type="Proteomes" id="UP000063699">
    <property type="component" value="Chromosome"/>
</dbReference>
<evidence type="ECO:0000313" key="1">
    <source>
        <dbReference type="EMBL" id="ALG06330.1"/>
    </source>
</evidence>